<dbReference type="EMBL" id="MFLE01000025">
    <property type="protein sequence ID" value="OGG61164.1"/>
    <property type="molecule type" value="Genomic_DNA"/>
</dbReference>
<accession>A0A1F6DI91</accession>
<name>A0A1F6DI91_9BACT</name>
<evidence type="ECO:0000256" key="2">
    <source>
        <dbReference type="ARBA" id="ARBA00022692"/>
    </source>
</evidence>
<dbReference type="Proteomes" id="UP000176511">
    <property type="component" value="Unassembled WGS sequence"/>
</dbReference>
<gene>
    <name evidence="6" type="ORF">A3C87_03370</name>
</gene>
<feature type="transmembrane region" description="Helical" evidence="5">
    <location>
        <begin position="235"/>
        <end position="254"/>
    </location>
</feature>
<proteinExistence type="predicted"/>
<feature type="transmembrane region" description="Helical" evidence="5">
    <location>
        <begin position="260"/>
        <end position="282"/>
    </location>
</feature>
<evidence type="ECO:0000256" key="4">
    <source>
        <dbReference type="ARBA" id="ARBA00023136"/>
    </source>
</evidence>
<dbReference type="PANTHER" id="PTHR31851">
    <property type="entry name" value="FE(2+)/MN(2+) TRANSPORTER PCL1"/>
    <property type="match status" value="1"/>
</dbReference>
<reference evidence="6 7" key="1">
    <citation type="journal article" date="2016" name="Nat. Commun.">
        <title>Thousands of microbial genomes shed light on interconnected biogeochemical processes in an aquifer system.</title>
        <authorList>
            <person name="Anantharaman K."/>
            <person name="Brown C.T."/>
            <person name="Hug L.A."/>
            <person name="Sharon I."/>
            <person name="Castelle C.J."/>
            <person name="Probst A.J."/>
            <person name="Thomas B.C."/>
            <person name="Singh A."/>
            <person name="Wilkins M.J."/>
            <person name="Karaoz U."/>
            <person name="Brodie E.L."/>
            <person name="Williams K.H."/>
            <person name="Hubbard S.S."/>
            <person name="Banfield J.F."/>
        </authorList>
    </citation>
    <scope>NUCLEOTIDE SEQUENCE [LARGE SCALE GENOMIC DNA]</scope>
</reference>
<evidence type="ECO:0000256" key="1">
    <source>
        <dbReference type="ARBA" id="ARBA00004127"/>
    </source>
</evidence>
<keyword evidence="4 5" id="KW-0472">Membrane</keyword>
<evidence type="ECO:0000313" key="6">
    <source>
        <dbReference type="EMBL" id="OGG61164.1"/>
    </source>
</evidence>
<dbReference type="GO" id="GO:0005384">
    <property type="term" value="F:manganese ion transmembrane transporter activity"/>
    <property type="evidence" value="ECO:0007669"/>
    <property type="project" value="InterPro"/>
</dbReference>
<dbReference type="Pfam" id="PF01988">
    <property type="entry name" value="VIT1"/>
    <property type="match status" value="2"/>
</dbReference>
<evidence type="ECO:0000256" key="3">
    <source>
        <dbReference type="ARBA" id="ARBA00022989"/>
    </source>
</evidence>
<dbReference type="AlphaFoldDB" id="A0A1F6DI91"/>
<evidence type="ECO:0008006" key="8">
    <source>
        <dbReference type="Google" id="ProtNLM"/>
    </source>
</evidence>
<dbReference type="GO" id="GO:0012505">
    <property type="term" value="C:endomembrane system"/>
    <property type="evidence" value="ECO:0007669"/>
    <property type="project" value="UniProtKB-SubCell"/>
</dbReference>
<feature type="transmembrane region" description="Helical" evidence="5">
    <location>
        <begin position="294"/>
        <end position="315"/>
    </location>
</feature>
<protein>
    <recommendedName>
        <fullName evidence="8">Rubrerythrin family protein</fullName>
    </recommendedName>
</protein>
<evidence type="ECO:0000256" key="5">
    <source>
        <dbReference type="SAM" id="Phobius"/>
    </source>
</evidence>
<dbReference type="GO" id="GO:0030026">
    <property type="term" value="P:intracellular manganese ion homeostasis"/>
    <property type="evidence" value="ECO:0007669"/>
    <property type="project" value="InterPro"/>
</dbReference>
<evidence type="ECO:0000313" key="7">
    <source>
        <dbReference type="Proteomes" id="UP000176511"/>
    </source>
</evidence>
<dbReference type="InterPro" id="IPR008217">
    <property type="entry name" value="Ccc1_fam"/>
</dbReference>
<dbReference type="InterPro" id="IPR009078">
    <property type="entry name" value="Ferritin-like_SF"/>
</dbReference>
<organism evidence="6 7">
    <name type="scientific">Candidatus Kaiserbacteria bacterium RIFCSPHIGHO2_02_FULL_49_34</name>
    <dbReference type="NCBI Taxonomy" id="1798491"/>
    <lineage>
        <taxon>Bacteria</taxon>
        <taxon>Candidatus Kaiseribacteriota</taxon>
    </lineage>
</organism>
<keyword evidence="2 5" id="KW-0812">Transmembrane</keyword>
<feature type="transmembrane region" description="Helical" evidence="5">
    <location>
        <begin position="176"/>
        <end position="198"/>
    </location>
</feature>
<comment type="subcellular location">
    <subcellularLocation>
        <location evidence="1">Endomembrane system</location>
        <topology evidence="1">Multi-pass membrane protein</topology>
    </subcellularLocation>
</comment>
<dbReference type="SUPFAM" id="SSF47240">
    <property type="entry name" value="Ferritin-like"/>
    <property type="match status" value="1"/>
</dbReference>
<sequence length="316" mass="34087">MLHDTRALQLVLHEQFDLQLYKRFLRRAKSEDLKAILSTMIAEEERHIAIWKKYIPHVKIPAQGITARVKTAILTACVYIFGDTGIRLIVEAIEVHGIREYLLLAHSVAGTALEEPLNAILRDELEHEAQIVGDAYSSKITGERVRSFILGFNDGLVEMLGAVVGFYATISNPSVMMLAGLSVISAGSFSMAAGAYAADRAERELDTIKEAKDRFLTTGHPTVDLNGATGAVTNALIVGCAFIVGGFLPLMPVFFGSPSFVLSVVTAAVGVTIISVVLAFLTGISIRKRVALNLGLIAAAVLFASAVGSIVEWFMR</sequence>
<feature type="transmembrane region" description="Helical" evidence="5">
    <location>
        <begin position="148"/>
        <end position="170"/>
    </location>
</feature>
<comment type="caution">
    <text evidence="6">The sequence shown here is derived from an EMBL/GenBank/DDBJ whole genome shotgun (WGS) entry which is preliminary data.</text>
</comment>
<keyword evidence="3 5" id="KW-1133">Transmembrane helix</keyword>
<dbReference type="STRING" id="1798491.A3C87_03370"/>